<protein>
    <recommendedName>
        <fullName evidence="2">SbsA Ig-like domain-containing protein</fullName>
    </recommendedName>
</protein>
<dbReference type="EMBL" id="NPDZ01000005">
    <property type="protein sequence ID" value="PJZ73375.1"/>
    <property type="molecule type" value="Genomic_DNA"/>
</dbReference>
<feature type="domain" description="SbsA Ig-like" evidence="2">
    <location>
        <begin position="50"/>
        <end position="150"/>
    </location>
</feature>
<sequence>MLFGKINRLALRFLLFISVLGFASWSCGGLNEEKEILSKLGVQWGDSYQRPEILSVDPPDGSFEIEKTRRIVIDFSKSMDKISTEASVVVAANGGNSNFSPSWVFDSRLILDFTTGLTEGKKYEITLNKSGTKDTEGNTLSKNYLTRFYTVGGGKLPSVTSSNPPNTGALVVGWPVDQNIVIQFSEPMEDAVTVAAVSIAGGPALFLPVWNVDRTVLTLSLKSNLEIGTNYTLKVASSAKSVSGIQLASDYQVIFSTGSVFTRPQLQTLTFGTVNIAPTPEPTINPVSGVSKFTDIRFDFSESMDRSSVLDAISFSPSISGVYSWNGTSTAVTFTPNQALQSTATYRVKMASSAKSAQGQLLSSGYIADFLVDDITDSRPIALPLSPANSVIGHSFDNSPGCPISATNELNFVGFPNQSTAFAVTPQAACVPSYMIEVRLNTSGGAALATFGDGDVFSSSTISAEYLSGGPITSNIKIAKIDYIPSANPQIVKVFLSGLSGNAVRYKFGLKGGSSGIRDTNGNILSQDLEFIFYGL</sequence>
<dbReference type="EMBL" id="NPDY01000027">
    <property type="protein sequence ID" value="PJZ68274.1"/>
    <property type="molecule type" value="Genomic_DNA"/>
</dbReference>
<dbReference type="RefSeq" id="WP_100715298.1">
    <property type="nucleotide sequence ID" value="NZ_NPDY01000027.1"/>
</dbReference>
<dbReference type="OrthoDB" id="344720at2"/>
<dbReference type="AlphaFoldDB" id="A0A2M9ZMV4"/>
<keyword evidence="5" id="KW-1185">Reference proteome</keyword>
<gene>
    <name evidence="3" type="ORF">CH360_16995</name>
    <name evidence="4" type="ORF">CH373_10475</name>
</gene>
<dbReference type="Proteomes" id="UP000231990">
    <property type="component" value="Unassembled WGS sequence"/>
</dbReference>
<evidence type="ECO:0000313" key="6">
    <source>
        <dbReference type="Proteomes" id="UP000231990"/>
    </source>
</evidence>
<proteinExistence type="predicted"/>
<feature type="domain" description="SbsA Ig-like" evidence="2">
    <location>
        <begin position="157"/>
        <end position="257"/>
    </location>
</feature>
<dbReference type="Proteomes" id="UP000231962">
    <property type="component" value="Unassembled WGS sequence"/>
</dbReference>
<evidence type="ECO:0000256" key="1">
    <source>
        <dbReference type="ARBA" id="ARBA00022729"/>
    </source>
</evidence>
<evidence type="ECO:0000313" key="4">
    <source>
        <dbReference type="EMBL" id="PJZ73375.1"/>
    </source>
</evidence>
<dbReference type="Gene3D" id="2.60.40.1220">
    <property type="match status" value="2"/>
</dbReference>
<name>A0A2M9ZMV4_9LEPT</name>
<dbReference type="InterPro" id="IPR014755">
    <property type="entry name" value="Cu-Rt/internalin_Ig-like"/>
</dbReference>
<dbReference type="InterPro" id="IPR032812">
    <property type="entry name" value="SbsA_Ig"/>
</dbReference>
<reference evidence="5 6" key="1">
    <citation type="submission" date="2017-07" db="EMBL/GenBank/DDBJ databases">
        <title>Leptospira spp. isolated from tropical soils.</title>
        <authorList>
            <person name="Thibeaux R."/>
            <person name="Iraola G."/>
            <person name="Ferres I."/>
            <person name="Bierque E."/>
            <person name="Girault D."/>
            <person name="Soupe-Gilbert M.-E."/>
            <person name="Picardeau M."/>
            <person name="Goarant C."/>
        </authorList>
    </citation>
    <scope>NUCLEOTIDE SEQUENCE [LARGE SCALE GENOMIC DNA]</scope>
    <source>
        <strain evidence="4 6">FH1-B-B1</strain>
        <strain evidence="3 5">FH1-B-C1</strain>
    </source>
</reference>
<feature type="domain" description="SbsA Ig-like" evidence="2">
    <location>
        <begin position="286"/>
        <end position="364"/>
    </location>
</feature>
<dbReference type="Gene3D" id="2.60.40.3710">
    <property type="match status" value="1"/>
</dbReference>
<evidence type="ECO:0000313" key="5">
    <source>
        <dbReference type="Proteomes" id="UP000231962"/>
    </source>
</evidence>
<organism evidence="4 6">
    <name type="scientific">Leptospira perolatii</name>
    <dbReference type="NCBI Taxonomy" id="2023191"/>
    <lineage>
        <taxon>Bacteria</taxon>
        <taxon>Pseudomonadati</taxon>
        <taxon>Spirochaetota</taxon>
        <taxon>Spirochaetia</taxon>
        <taxon>Leptospirales</taxon>
        <taxon>Leptospiraceae</taxon>
        <taxon>Leptospira</taxon>
    </lineage>
</organism>
<comment type="caution">
    <text evidence="4">The sequence shown here is derived from an EMBL/GenBank/DDBJ whole genome shotgun (WGS) entry which is preliminary data.</text>
</comment>
<dbReference type="Pfam" id="PF13205">
    <property type="entry name" value="Big_5"/>
    <property type="match status" value="3"/>
</dbReference>
<evidence type="ECO:0000313" key="3">
    <source>
        <dbReference type="EMBL" id="PJZ68274.1"/>
    </source>
</evidence>
<accession>A0A2M9ZMV4</accession>
<keyword evidence="1" id="KW-0732">Signal</keyword>
<evidence type="ECO:0000259" key="2">
    <source>
        <dbReference type="Pfam" id="PF13205"/>
    </source>
</evidence>